<gene>
    <name evidence="1" type="ORF">HN018_25500</name>
</gene>
<reference evidence="1 2" key="1">
    <citation type="journal article" date="2014" name="World J. Microbiol. Biotechnol.">
        <title>Biodiversity and physiological characteristics of Antarctic and Arctic lichens-associated bacteria.</title>
        <authorList>
            <person name="Lee Y.M."/>
            <person name="Kim E.H."/>
            <person name="Lee H.K."/>
            <person name="Hong S.G."/>
        </authorList>
    </citation>
    <scope>NUCLEOTIDE SEQUENCE [LARGE SCALE GENOMIC DNA]</scope>
    <source>
        <strain evidence="1 2">PAMC 26569</strain>
        <plasmid evidence="1">unnamed2</plasmid>
    </source>
</reference>
<protein>
    <submittedName>
        <fullName evidence="1">Uncharacterized protein</fullName>
    </submittedName>
</protein>
<dbReference type="EMBL" id="CP053710">
    <property type="protein sequence ID" value="QKE93518.1"/>
    <property type="molecule type" value="Genomic_DNA"/>
</dbReference>
<dbReference type="Proteomes" id="UP000500767">
    <property type="component" value="Plasmid unnamed2"/>
</dbReference>
<name>A0A6M8HYU5_9PROT</name>
<organism evidence="1 2">
    <name type="scientific">Lichenicola cladoniae</name>
    <dbReference type="NCBI Taxonomy" id="1484109"/>
    <lineage>
        <taxon>Bacteria</taxon>
        <taxon>Pseudomonadati</taxon>
        <taxon>Pseudomonadota</taxon>
        <taxon>Alphaproteobacteria</taxon>
        <taxon>Acetobacterales</taxon>
        <taxon>Acetobacteraceae</taxon>
        <taxon>Lichenicola</taxon>
    </lineage>
</organism>
<proteinExistence type="predicted"/>
<evidence type="ECO:0000313" key="2">
    <source>
        <dbReference type="Proteomes" id="UP000500767"/>
    </source>
</evidence>
<sequence>MWRGLSLASELIQMMQVLQQPDGRYAVRDIGGIALDDVLAVFDSRTEAEEWLLDHALQGDEAGDGLGVMKPGSGEAVR</sequence>
<keyword evidence="2" id="KW-1185">Reference proteome</keyword>
<keyword evidence="1" id="KW-0614">Plasmid</keyword>
<accession>A0A6M8HYU5</accession>
<geneLocation type="plasmid" evidence="1 2">
    <name>unnamed2</name>
</geneLocation>
<dbReference type="AlphaFoldDB" id="A0A6M8HYU5"/>
<dbReference type="KEGG" id="lck:HN018_25500"/>
<evidence type="ECO:0000313" key="1">
    <source>
        <dbReference type="EMBL" id="QKE93518.1"/>
    </source>
</evidence>
<dbReference type="RefSeq" id="WP_171834340.1">
    <property type="nucleotide sequence ID" value="NZ_CP053710.1"/>
</dbReference>